<dbReference type="CDD" id="cd06257">
    <property type="entry name" value="DnaJ"/>
    <property type="match status" value="1"/>
</dbReference>
<feature type="compositionally biased region" description="Basic and acidic residues" evidence="6">
    <location>
        <begin position="97"/>
        <end position="107"/>
    </location>
</feature>
<dbReference type="Proteomes" id="UP000590412">
    <property type="component" value="Unassembled WGS sequence"/>
</dbReference>
<comment type="subcellular location">
    <subcellularLocation>
        <location evidence="2">Cytoplasm</location>
    </subcellularLocation>
    <subcellularLocation>
        <location evidence="1">Nucleus</location>
    </subcellularLocation>
</comment>
<feature type="region of interest" description="Disordered" evidence="6">
    <location>
        <begin position="83"/>
        <end position="111"/>
    </location>
</feature>
<evidence type="ECO:0000259" key="7">
    <source>
        <dbReference type="PROSITE" id="PS50076"/>
    </source>
</evidence>
<keyword evidence="4" id="KW-0143">Chaperone</keyword>
<accession>A0A8X7T937</accession>
<evidence type="ECO:0000256" key="6">
    <source>
        <dbReference type="SAM" id="MobiDB-lite"/>
    </source>
</evidence>
<dbReference type="InterPro" id="IPR036869">
    <property type="entry name" value="J_dom_sf"/>
</dbReference>
<dbReference type="InterPro" id="IPR018253">
    <property type="entry name" value="DnaJ_domain_CS"/>
</dbReference>
<evidence type="ECO:0000256" key="1">
    <source>
        <dbReference type="ARBA" id="ARBA00004123"/>
    </source>
</evidence>
<dbReference type="PANTHER" id="PTHR44313">
    <property type="entry name" value="DNAJ HOMOLOG SUBFAMILY C MEMBER 17"/>
    <property type="match status" value="1"/>
</dbReference>
<proteinExistence type="predicted"/>
<protein>
    <submittedName>
        <fullName evidence="8">DnaJ domain family protein</fullName>
    </submittedName>
</protein>
<dbReference type="Pfam" id="PF00226">
    <property type="entry name" value="DnaJ"/>
    <property type="match status" value="1"/>
</dbReference>
<dbReference type="InterPro" id="IPR035979">
    <property type="entry name" value="RBD_domain_sf"/>
</dbReference>
<comment type="caution">
    <text evidence="8">The sequence shown here is derived from an EMBL/GenBank/DDBJ whole genome shotgun (WGS) entry which is preliminary data.</text>
</comment>
<evidence type="ECO:0000256" key="4">
    <source>
        <dbReference type="ARBA" id="ARBA00023186"/>
    </source>
</evidence>
<gene>
    <name evidence="8" type="ORF">FOB60_004607</name>
</gene>
<evidence type="ECO:0000313" key="9">
    <source>
        <dbReference type="Proteomes" id="UP000590412"/>
    </source>
</evidence>
<dbReference type="PROSITE" id="PS50076">
    <property type="entry name" value="DNAJ_2"/>
    <property type="match status" value="1"/>
</dbReference>
<dbReference type="InterPro" id="IPR001623">
    <property type="entry name" value="DnaJ_domain"/>
</dbReference>
<name>A0A8X7T937_CANPA</name>
<dbReference type="PANTHER" id="PTHR44313:SF1">
    <property type="entry name" value="DNAJ HOMOLOG SUBFAMILY C MEMBER 17"/>
    <property type="match status" value="1"/>
</dbReference>
<dbReference type="GO" id="GO:0005737">
    <property type="term" value="C:cytoplasm"/>
    <property type="evidence" value="ECO:0007669"/>
    <property type="project" value="UniProtKB-SubCell"/>
</dbReference>
<dbReference type="PRINTS" id="PR00625">
    <property type="entry name" value="JDOMAIN"/>
</dbReference>
<dbReference type="AlphaFoldDB" id="A0A8X7T937"/>
<dbReference type="Gene3D" id="1.10.287.110">
    <property type="entry name" value="DnaJ domain"/>
    <property type="match status" value="1"/>
</dbReference>
<evidence type="ECO:0000313" key="8">
    <source>
        <dbReference type="EMBL" id="KAF6047071.1"/>
    </source>
</evidence>
<dbReference type="SUPFAM" id="SSF46565">
    <property type="entry name" value="Chaperone J-domain"/>
    <property type="match status" value="1"/>
</dbReference>
<keyword evidence="5" id="KW-0539">Nucleus</keyword>
<keyword evidence="3" id="KW-0963">Cytoplasm</keyword>
<dbReference type="GO" id="GO:0000390">
    <property type="term" value="P:spliceosomal complex disassembly"/>
    <property type="evidence" value="ECO:0007669"/>
    <property type="project" value="TreeGrafter"/>
</dbReference>
<evidence type="ECO:0000256" key="3">
    <source>
        <dbReference type="ARBA" id="ARBA00022490"/>
    </source>
</evidence>
<dbReference type="SMART" id="SM00271">
    <property type="entry name" value="DnaJ"/>
    <property type="match status" value="1"/>
</dbReference>
<feature type="domain" description="J" evidence="7">
    <location>
        <begin position="14"/>
        <end position="76"/>
    </location>
</feature>
<sequence>MVESVRLMVERNIDLFRVLKVHRNATIEEIRRAYHYLALRCHPDKPKTNGLDFNLIRTAYEILSDPPLRKQYDDLICAYTKNSSKPRKKKPAPVGDLQRKLKEKERQSPPTLAKIEKLREDGVKQRRTLEERTLEETPRVTTSIYDLPLLEIPDFSTSPQFTARLKYKQRPDVDIDESTIMEIMSIFGKIKNVELLESDDHYAYARIQYEDPDALDAATGYDYSRAQKWDGTRVRKLASLLRSCNKEFGLGGDQWTNNPVVNAILNQYVQSVSDKKESF</sequence>
<dbReference type="PROSITE" id="PS00636">
    <property type="entry name" value="DNAJ_1"/>
    <property type="match status" value="1"/>
</dbReference>
<reference evidence="8" key="1">
    <citation type="submission" date="2020-03" db="EMBL/GenBank/DDBJ databases">
        <title>FDA dAtabase for Regulatory Grade micrObial Sequences (FDA-ARGOS): Supporting development and validation of Infectious Disease Dx tests.</title>
        <authorList>
            <person name="Campos J."/>
            <person name="Goldberg B."/>
            <person name="Tallon L."/>
            <person name="Sadzewicz L."/>
            <person name="Vavikolanu K."/>
            <person name="Mehta A."/>
            <person name="Aluvathingal J."/>
            <person name="Nadendla S."/>
            <person name="Nandy P."/>
            <person name="Geyer C."/>
            <person name="Yan Y."/>
            <person name="Sichtig H."/>
        </authorList>
    </citation>
    <scope>NUCLEOTIDE SEQUENCE [LARGE SCALE GENOMIC DNA]</scope>
    <source>
        <strain evidence="8">FDAARGOS_652</strain>
    </source>
</reference>
<evidence type="ECO:0000256" key="2">
    <source>
        <dbReference type="ARBA" id="ARBA00004496"/>
    </source>
</evidence>
<dbReference type="OrthoDB" id="436519at2759"/>
<dbReference type="GO" id="GO:0005681">
    <property type="term" value="C:spliceosomal complex"/>
    <property type="evidence" value="ECO:0007669"/>
    <property type="project" value="TreeGrafter"/>
</dbReference>
<dbReference type="InterPro" id="IPR052094">
    <property type="entry name" value="Pre-mRNA-splicing_ERAD"/>
</dbReference>
<dbReference type="GO" id="GO:0003676">
    <property type="term" value="F:nucleic acid binding"/>
    <property type="evidence" value="ECO:0007669"/>
    <property type="project" value="InterPro"/>
</dbReference>
<organism evidence="8 9">
    <name type="scientific">Candida parapsilosis</name>
    <name type="common">Yeast</name>
    <dbReference type="NCBI Taxonomy" id="5480"/>
    <lineage>
        <taxon>Eukaryota</taxon>
        <taxon>Fungi</taxon>
        <taxon>Dikarya</taxon>
        <taxon>Ascomycota</taxon>
        <taxon>Saccharomycotina</taxon>
        <taxon>Pichiomycetes</taxon>
        <taxon>Debaryomycetaceae</taxon>
        <taxon>Candida/Lodderomyces clade</taxon>
        <taxon>Candida</taxon>
    </lineage>
</organism>
<dbReference type="EMBL" id="JABWAB010000007">
    <property type="protein sequence ID" value="KAF6047071.1"/>
    <property type="molecule type" value="Genomic_DNA"/>
</dbReference>
<dbReference type="SUPFAM" id="SSF54928">
    <property type="entry name" value="RNA-binding domain, RBD"/>
    <property type="match status" value="1"/>
</dbReference>
<evidence type="ECO:0000256" key="5">
    <source>
        <dbReference type="ARBA" id="ARBA00023242"/>
    </source>
</evidence>